<dbReference type="PROSITE" id="PS51914">
    <property type="entry name" value="MRH"/>
    <property type="match status" value="1"/>
</dbReference>
<name>A0A1G4MIG3_LACFM</name>
<dbReference type="Gene3D" id="3.10.310.60">
    <property type="match status" value="1"/>
</dbReference>
<dbReference type="GO" id="GO:0030246">
    <property type="term" value="F:carbohydrate binding"/>
    <property type="evidence" value="ECO:0007669"/>
    <property type="project" value="UniProtKB-UniRule"/>
</dbReference>
<protein>
    <recommendedName>
        <fullName evidence="7">Endoplasmic reticulum lectin</fullName>
    </recommendedName>
    <alternativeName>
        <fullName evidence="7">Protein OS-9 homolog</fullName>
    </alternativeName>
</protein>
<dbReference type="STRING" id="4955.A0A1G4MIG3"/>
<evidence type="ECO:0000256" key="7">
    <source>
        <dbReference type="RuleBase" id="RU369099"/>
    </source>
</evidence>
<dbReference type="Pfam" id="PF17880">
    <property type="entry name" value="Yos9_DD"/>
    <property type="match status" value="1"/>
</dbReference>
<keyword evidence="3 9" id="KW-0732">Signal</keyword>
<dbReference type="GO" id="GO:0005789">
    <property type="term" value="C:endoplasmic reticulum membrane"/>
    <property type="evidence" value="ECO:0007669"/>
    <property type="project" value="UniProtKB-SubCell"/>
</dbReference>
<evidence type="ECO:0000313" key="12">
    <source>
        <dbReference type="Proteomes" id="UP000190831"/>
    </source>
</evidence>
<dbReference type="InterPro" id="IPR041039">
    <property type="entry name" value="Yos9_DD"/>
</dbReference>
<comment type="similarity">
    <text evidence="2 7">Belongs to the OS-9 family.</text>
</comment>
<proteinExistence type="inferred from homology"/>
<evidence type="ECO:0000256" key="3">
    <source>
        <dbReference type="ARBA" id="ARBA00022729"/>
    </source>
</evidence>
<keyword evidence="7" id="KW-0472">Membrane</keyword>
<evidence type="ECO:0000256" key="4">
    <source>
        <dbReference type="ARBA" id="ARBA00022734"/>
    </source>
</evidence>
<dbReference type="GO" id="GO:0005788">
    <property type="term" value="C:endoplasmic reticulum lumen"/>
    <property type="evidence" value="ECO:0007669"/>
    <property type="project" value="UniProtKB-UniRule"/>
</dbReference>
<organism evidence="11 12">
    <name type="scientific">Lachancea fermentati</name>
    <name type="common">Zygosaccharomyces fermentati</name>
    <dbReference type="NCBI Taxonomy" id="4955"/>
    <lineage>
        <taxon>Eukaryota</taxon>
        <taxon>Fungi</taxon>
        <taxon>Dikarya</taxon>
        <taxon>Ascomycota</taxon>
        <taxon>Saccharomycotina</taxon>
        <taxon>Saccharomycetes</taxon>
        <taxon>Saccharomycetales</taxon>
        <taxon>Saccharomycetaceae</taxon>
        <taxon>Lachancea</taxon>
    </lineage>
</organism>
<keyword evidence="12" id="KW-1185">Reference proteome</keyword>
<dbReference type="OMA" id="AVRINWI"/>
<feature type="domain" description="MRH" evidence="10">
    <location>
        <begin position="104"/>
        <end position="220"/>
    </location>
</feature>
<evidence type="ECO:0000313" key="11">
    <source>
        <dbReference type="EMBL" id="SCW03679.1"/>
    </source>
</evidence>
<comment type="subcellular location">
    <subcellularLocation>
        <location evidence="1 7">Endoplasmic reticulum membrane</location>
        <topology evidence="1 7">Peripheral membrane protein</topology>
        <orientation evidence="1 7">Lumenal side</orientation>
    </subcellularLocation>
</comment>
<evidence type="ECO:0000256" key="9">
    <source>
        <dbReference type="SAM" id="SignalP"/>
    </source>
</evidence>
<feature type="chain" id="PRO_5009237359" description="Endoplasmic reticulum lectin" evidence="9">
    <location>
        <begin position="18"/>
        <end position="500"/>
    </location>
</feature>
<evidence type="ECO:0000256" key="2">
    <source>
        <dbReference type="ARBA" id="ARBA00009918"/>
    </source>
</evidence>
<dbReference type="PANTHER" id="PTHR15414:SF0">
    <property type="entry name" value="ENDOPLASMIC RETICULUM LECTIN 1"/>
    <property type="match status" value="1"/>
</dbReference>
<dbReference type="GO" id="GO:0030968">
    <property type="term" value="P:endoplasmic reticulum unfolded protein response"/>
    <property type="evidence" value="ECO:0007669"/>
    <property type="project" value="UniProtKB-UniRule"/>
</dbReference>
<evidence type="ECO:0000259" key="10">
    <source>
        <dbReference type="PROSITE" id="PS51914"/>
    </source>
</evidence>
<keyword evidence="4 7" id="KW-0430">Lectin</keyword>
<comment type="function">
    <text evidence="7">Lectin involved in the quality control of the secretory pathway. As a member of the endoplasmic reticulum-associated degradation lumenal (ERAD-L) surveillance system, targets misfolded endoplasmic reticulum lumenal glycoproteins for degradation.</text>
</comment>
<dbReference type="Proteomes" id="UP000190831">
    <property type="component" value="Chromosome G"/>
</dbReference>
<dbReference type="EMBL" id="LT598486">
    <property type="protein sequence ID" value="SCW03679.1"/>
    <property type="molecule type" value="Genomic_DNA"/>
</dbReference>
<dbReference type="GO" id="GO:0030970">
    <property type="term" value="P:retrograde protein transport, ER to cytosol"/>
    <property type="evidence" value="ECO:0007669"/>
    <property type="project" value="TreeGrafter"/>
</dbReference>
<evidence type="ECO:0000256" key="6">
    <source>
        <dbReference type="ARBA" id="ARBA00023157"/>
    </source>
</evidence>
<reference evidence="11 12" key="1">
    <citation type="submission" date="2016-03" db="EMBL/GenBank/DDBJ databases">
        <authorList>
            <person name="Devillers H."/>
        </authorList>
    </citation>
    <scope>NUCLEOTIDE SEQUENCE [LARGE SCALE GENOMIC DNA]</scope>
    <source>
        <strain evidence="11">CBS 6772</strain>
    </source>
</reference>
<evidence type="ECO:0000256" key="8">
    <source>
        <dbReference type="SAM" id="MobiDB-lite"/>
    </source>
</evidence>
<dbReference type="PANTHER" id="PTHR15414">
    <property type="entry name" value="OS-9-RELATED"/>
    <property type="match status" value="1"/>
</dbReference>
<accession>A0A1G4MIG3</accession>
<dbReference type="Pfam" id="PF07915">
    <property type="entry name" value="PRKCSH"/>
    <property type="match status" value="1"/>
</dbReference>
<feature type="compositionally biased region" description="Polar residues" evidence="8">
    <location>
        <begin position="449"/>
        <end position="472"/>
    </location>
</feature>
<dbReference type="InterPro" id="IPR009011">
    <property type="entry name" value="Man6P_isomerase_rcpt-bd_dom_sf"/>
</dbReference>
<dbReference type="InterPro" id="IPR012913">
    <property type="entry name" value="OS9-like_dom"/>
</dbReference>
<dbReference type="Gene3D" id="2.70.130.10">
    <property type="entry name" value="Mannose-6-phosphate receptor binding domain"/>
    <property type="match status" value="1"/>
</dbReference>
<keyword evidence="6" id="KW-1015">Disulfide bond</keyword>
<feature type="region of interest" description="Disordered" evidence="8">
    <location>
        <begin position="431"/>
        <end position="472"/>
    </location>
</feature>
<gene>
    <name evidence="11" type="ORF">LAFE_0G15786G</name>
</gene>
<feature type="signal peptide" evidence="9">
    <location>
        <begin position="1"/>
        <end position="17"/>
    </location>
</feature>
<dbReference type="AlphaFoldDB" id="A0A1G4MIG3"/>
<keyword evidence="5 7" id="KW-0256">Endoplasmic reticulum</keyword>
<dbReference type="InterPro" id="IPR044865">
    <property type="entry name" value="MRH_dom"/>
</dbReference>
<dbReference type="OrthoDB" id="448954at2759"/>
<evidence type="ECO:0000256" key="5">
    <source>
        <dbReference type="ARBA" id="ARBA00022824"/>
    </source>
</evidence>
<evidence type="ECO:0000256" key="1">
    <source>
        <dbReference type="ARBA" id="ARBA00004367"/>
    </source>
</evidence>
<dbReference type="InterPro" id="IPR045149">
    <property type="entry name" value="OS-9-like"/>
</dbReference>
<sequence length="500" mass="57061">MISKALLLFFYLPCIIAVLTPIDDPNSLPKYSLNFVAPLTFKQVITNNDTRLSNGKIIQLGPHTQCYLPDVISQPKEVNQTELQMELERELTESTDIISSELSNRCLSFMGGFWTYQFCYGKNLTQYNKPLEGKSLDFVLSRFDEDRDVENTQLLFNEFGYYISDMVDSGDICDQTGYPRKVEFQYVCDLSIDAVRINWIKEVRLCQYQAQISVPKLCNFHLLAQIEKETTFNLITCTREHQEVKFDSVLAVENYDFYFAGNAFYLLQPSFVDLGNSYGISNNMTVLLYMDDLVISPDELSIDKTKTTFLQRIMIAFHKMLAQKKITSPNGKPYEFGDQFIWLSKVIDYKGNVLCVVKVSMDGKAQAAFEFDSIGAIDDLTDSNFVSYVWSSSGKSTSQDLFPEHHGAPRRLQVIRKETFKEREYEIASKSSLLPDDDSKSSSTLTTTRVQETQSRSYVGDSSSALDRTQVSISNYADTYRRDVEMGEEQADPSVVHDEL</sequence>